<dbReference type="InterPro" id="IPR020472">
    <property type="entry name" value="WD40_PAC1"/>
</dbReference>
<dbReference type="EMBL" id="CACRXK020004365">
    <property type="protein sequence ID" value="CAB4002467.1"/>
    <property type="molecule type" value="Genomic_DNA"/>
</dbReference>
<evidence type="ECO:0000256" key="2">
    <source>
        <dbReference type="ARBA" id="ARBA00022737"/>
    </source>
</evidence>
<dbReference type="PROSITE" id="PS50082">
    <property type="entry name" value="WD_REPEATS_2"/>
    <property type="match status" value="3"/>
</dbReference>
<dbReference type="Proteomes" id="UP001152795">
    <property type="component" value="Unassembled WGS sequence"/>
</dbReference>
<dbReference type="SMART" id="SM00320">
    <property type="entry name" value="WD40"/>
    <property type="match status" value="3"/>
</dbReference>
<accession>A0A6S7HGB6</accession>
<dbReference type="InterPro" id="IPR015943">
    <property type="entry name" value="WD40/YVTN_repeat-like_dom_sf"/>
</dbReference>
<proteinExistence type="predicted"/>
<evidence type="ECO:0000313" key="4">
    <source>
        <dbReference type="Proteomes" id="UP001152795"/>
    </source>
</evidence>
<dbReference type="PRINTS" id="PR00320">
    <property type="entry name" value="GPROTEINBRPT"/>
</dbReference>
<sequence length="217" mass="23761">MYLGNDNQGLVSSDGTLKIWDVNTYQEIRTLSDSDCDDVTCCVANAKHIISGSYDNIVRLWCFHKGELLSCFEGHGDTISSVTVIDDGSKALSGSDDGTFRVWNLGTSVHMKQDRSRGHSEEVSDIAVTRDGSRCVSASWDGTLKVWDCHAGKECFTLTGLKGVPQNVAIAADDRHFVTLSEDVNCLSIKVLNVPIPGRQMQFLAEKSKELSCFQSC</sequence>
<dbReference type="OrthoDB" id="6263459at2759"/>
<gene>
    <name evidence="3" type="ORF">PACLA_8A042841</name>
</gene>
<dbReference type="SUPFAM" id="SSF50978">
    <property type="entry name" value="WD40 repeat-like"/>
    <property type="match status" value="1"/>
</dbReference>
<organism evidence="3 4">
    <name type="scientific">Paramuricea clavata</name>
    <name type="common">Red gorgonian</name>
    <name type="synonym">Violescent sea-whip</name>
    <dbReference type="NCBI Taxonomy" id="317549"/>
    <lineage>
        <taxon>Eukaryota</taxon>
        <taxon>Metazoa</taxon>
        <taxon>Cnidaria</taxon>
        <taxon>Anthozoa</taxon>
        <taxon>Octocorallia</taxon>
        <taxon>Malacalcyonacea</taxon>
        <taxon>Plexauridae</taxon>
        <taxon>Paramuricea</taxon>
    </lineage>
</organism>
<comment type="caution">
    <text evidence="3">The sequence shown here is derived from an EMBL/GenBank/DDBJ whole genome shotgun (WGS) entry which is preliminary data.</text>
</comment>
<reference evidence="3" key="1">
    <citation type="submission" date="2020-04" db="EMBL/GenBank/DDBJ databases">
        <authorList>
            <person name="Alioto T."/>
            <person name="Alioto T."/>
            <person name="Gomez Garrido J."/>
        </authorList>
    </citation>
    <scope>NUCLEOTIDE SEQUENCE</scope>
    <source>
        <strain evidence="3">A484AB</strain>
    </source>
</reference>
<keyword evidence="1" id="KW-0853">WD repeat</keyword>
<dbReference type="Pfam" id="PF00400">
    <property type="entry name" value="WD40"/>
    <property type="match status" value="3"/>
</dbReference>
<dbReference type="InterPro" id="IPR001680">
    <property type="entry name" value="WD40_rpt"/>
</dbReference>
<dbReference type="InterPro" id="IPR036322">
    <property type="entry name" value="WD40_repeat_dom_sf"/>
</dbReference>
<evidence type="ECO:0000256" key="1">
    <source>
        <dbReference type="ARBA" id="ARBA00022574"/>
    </source>
</evidence>
<name>A0A6S7HGB6_PARCT</name>
<keyword evidence="2" id="KW-0677">Repeat</keyword>
<dbReference type="PANTHER" id="PTHR19848">
    <property type="entry name" value="WD40 REPEAT PROTEIN"/>
    <property type="match status" value="1"/>
</dbReference>
<evidence type="ECO:0000313" key="3">
    <source>
        <dbReference type="EMBL" id="CAB4002467.1"/>
    </source>
</evidence>
<dbReference type="PROSITE" id="PS50294">
    <property type="entry name" value="WD_REPEATS_REGION"/>
    <property type="match status" value="2"/>
</dbReference>
<dbReference type="AlphaFoldDB" id="A0A6S7HGB6"/>
<keyword evidence="4" id="KW-1185">Reference proteome</keyword>
<protein>
    <submittedName>
        <fullName evidence="3">WD-40 repeat</fullName>
    </submittedName>
</protein>
<dbReference type="Gene3D" id="2.130.10.10">
    <property type="entry name" value="YVTN repeat-like/Quinoprotein amine dehydrogenase"/>
    <property type="match status" value="2"/>
</dbReference>
<dbReference type="PANTHER" id="PTHR19848:SF8">
    <property type="entry name" value="F-BOX AND WD REPEAT DOMAIN CONTAINING 7"/>
    <property type="match status" value="1"/>
</dbReference>